<evidence type="ECO:0000313" key="3">
    <source>
        <dbReference type="Proteomes" id="UP000268329"/>
    </source>
</evidence>
<gene>
    <name evidence="2" type="ORF">D9753_03760</name>
</gene>
<organism evidence="2 3">
    <name type="scientific">Streptomyces dangxiongensis</name>
    <dbReference type="NCBI Taxonomy" id="1442032"/>
    <lineage>
        <taxon>Bacteria</taxon>
        <taxon>Bacillati</taxon>
        <taxon>Actinomycetota</taxon>
        <taxon>Actinomycetes</taxon>
        <taxon>Kitasatosporales</taxon>
        <taxon>Streptomycetaceae</taxon>
        <taxon>Streptomyces</taxon>
    </lineage>
</organism>
<evidence type="ECO:0000313" key="2">
    <source>
        <dbReference type="EMBL" id="AYN38202.1"/>
    </source>
</evidence>
<dbReference type="Proteomes" id="UP000268329">
    <property type="component" value="Chromosome"/>
</dbReference>
<keyword evidence="1" id="KW-0812">Transmembrane</keyword>
<proteinExistence type="predicted"/>
<protein>
    <recommendedName>
        <fullName evidence="4">Small integral membrane protein</fullName>
    </recommendedName>
</protein>
<sequence length="171" mass="19495">MAEISDSLWNDGVGAEDYRDARATYHAAIFEQYRLCVEMADRVSARRNLANTFFLTLHTALLAFLGTWLSQDHHRDLPVVLALAAVLVLLGMCVTWWFTIRSYHQLNRGKFEVIGALEERLPARTFVAAEWHALGEGRDWRVYLPLNRVERWIPLLFAGAYILGFAAAMAL</sequence>
<accession>A0A3G2JCE3</accession>
<keyword evidence="1" id="KW-0472">Membrane</keyword>
<dbReference type="EMBL" id="CP033073">
    <property type="protein sequence ID" value="AYN38202.1"/>
    <property type="molecule type" value="Genomic_DNA"/>
</dbReference>
<dbReference type="OrthoDB" id="3773715at2"/>
<dbReference type="KEGG" id="sdd:D9753_03760"/>
<keyword evidence="1" id="KW-1133">Transmembrane helix</keyword>
<feature type="transmembrane region" description="Helical" evidence="1">
    <location>
        <begin position="81"/>
        <end position="100"/>
    </location>
</feature>
<evidence type="ECO:0008006" key="4">
    <source>
        <dbReference type="Google" id="ProtNLM"/>
    </source>
</evidence>
<dbReference type="InterPro" id="IPR056918">
    <property type="entry name" value="8xMP"/>
</dbReference>
<feature type="transmembrane region" description="Helical" evidence="1">
    <location>
        <begin position="152"/>
        <end position="170"/>
    </location>
</feature>
<feature type="transmembrane region" description="Helical" evidence="1">
    <location>
        <begin position="49"/>
        <end position="69"/>
    </location>
</feature>
<name>A0A3G2JCE3_9ACTN</name>
<evidence type="ECO:0000256" key="1">
    <source>
        <dbReference type="SAM" id="Phobius"/>
    </source>
</evidence>
<dbReference type="AlphaFoldDB" id="A0A3G2JCE3"/>
<dbReference type="Pfam" id="PF24838">
    <property type="entry name" value="8xMP"/>
    <property type="match status" value="1"/>
</dbReference>
<dbReference type="RefSeq" id="WP_121785710.1">
    <property type="nucleotide sequence ID" value="NZ_CP033073.1"/>
</dbReference>
<reference evidence="2 3" key="1">
    <citation type="submission" date="2018-10" db="EMBL/GenBank/DDBJ databases">
        <title>The genome of Streptomyces dangxiongensis Z022.</title>
        <authorList>
            <person name="Zhang B."/>
        </authorList>
    </citation>
    <scope>NUCLEOTIDE SEQUENCE [LARGE SCALE GENOMIC DNA]</scope>
    <source>
        <strain evidence="2 3">Z022</strain>
    </source>
</reference>
<keyword evidence="3" id="KW-1185">Reference proteome</keyword>